<evidence type="ECO:0008006" key="4">
    <source>
        <dbReference type="Google" id="ProtNLM"/>
    </source>
</evidence>
<dbReference type="EMBL" id="KN822964">
    <property type="protein sequence ID" value="KIO31270.1"/>
    <property type="molecule type" value="Genomic_DNA"/>
</dbReference>
<evidence type="ECO:0000313" key="3">
    <source>
        <dbReference type="Proteomes" id="UP000054248"/>
    </source>
</evidence>
<organism evidence="2 3">
    <name type="scientific">Tulasnella calospora MUT 4182</name>
    <dbReference type="NCBI Taxonomy" id="1051891"/>
    <lineage>
        <taxon>Eukaryota</taxon>
        <taxon>Fungi</taxon>
        <taxon>Dikarya</taxon>
        <taxon>Basidiomycota</taxon>
        <taxon>Agaricomycotina</taxon>
        <taxon>Agaricomycetes</taxon>
        <taxon>Cantharellales</taxon>
        <taxon>Tulasnellaceae</taxon>
        <taxon>Tulasnella</taxon>
    </lineage>
</organism>
<name>A0A0C3QHG3_9AGAM</name>
<dbReference type="STRING" id="1051891.A0A0C3QHG3"/>
<accession>A0A0C3QHG3</accession>
<dbReference type="OrthoDB" id="3264219at2759"/>
<evidence type="ECO:0000256" key="1">
    <source>
        <dbReference type="SAM" id="Phobius"/>
    </source>
</evidence>
<feature type="transmembrane region" description="Helical" evidence="1">
    <location>
        <begin position="44"/>
        <end position="64"/>
    </location>
</feature>
<keyword evidence="1" id="KW-0812">Transmembrane</keyword>
<protein>
    <recommendedName>
        <fullName evidence="4">MARVEL domain-containing protein</fullName>
    </recommendedName>
</protein>
<proteinExistence type="predicted"/>
<keyword evidence="1" id="KW-1133">Transmembrane helix</keyword>
<reference evidence="3" key="2">
    <citation type="submission" date="2015-01" db="EMBL/GenBank/DDBJ databases">
        <title>Evolutionary Origins and Diversification of the Mycorrhizal Mutualists.</title>
        <authorList>
            <consortium name="DOE Joint Genome Institute"/>
            <consortium name="Mycorrhizal Genomics Consortium"/>
            <person name="Kohler A."/>
            <person name="Kuo A."/>
            <person name="Nagy L.G."/>
            <person name="Floudas D."/>
            <person name="Copeland A."/>
            <person name="Barry K.W."/>
            <person name="Cichocki N."/>
            <person name="Veneault-Fourrey C."/>
            <person name="LaButti K."/>
            <person name="Lindquist E.A."/>
            <person name="Lipzen A."/>
            <person name="Lundell T."/>
            <person name="Morin E."/>
            <person name="Murat C."/>
            <person name="Riley R."/>
            <person name="Ohm R."/>
            <person name="Sun H."/>
            <person name="Tunlid A."/>
            <person name="Henrissat B."/>
            <person name="Grigoriev I.V."/>
            <person name="Hibbett D.S."/>
            <person name="Martin F."/>
        </authorList>
    </citation>
    <scope>NUCLEOTIDE SEQUENCE [LARGE SCALE GENOMIC DNA]</scope>
    <source>
        <strain evidence="3">MUT 4182</strain>
    </source>
</reference>
<feature type="transmembrane region" description="Helical" evidence="1">
    <location>
        <begin position="71"/>
        <end position="90"/>
    </location>
</feature>
<dbReference type="HOGENOM" id="CLU_104721_0_0_1"/>
<sequence>MGWIRFSKIRFAVFALCFLTSAAVLGLAAYQASVFMVNKYDKPWIITALVISIISILTCAGLAFRYSFKTHIGFIGLLAILWLALASYTTDRIGYVQCESLVGARPTVNGRGNGSNVAWCRELKAAMGLSWFNFGLCLIAIVAWLRLQEFEEHQGFREGDSESDREEFRAAETAEAAFTEFPGGRRRRLYANGVPVVTGQPTLMTGTTTYPAATVPNGTGQQVVYQQPGHSIVIQNGQIRQVPAGASFV</sequence>
<feature type="transmembrane region" description="Helical" evidence="1">
    <location>
        <begin position="129"/>
        <end position="147"/>
    </location>
</feature>
<keyword evidence="1" id="KW-0472">Membrane</keyword>
<dbReference type="AlphaFoldDB" id="A0A0C3QHG3"/>
<evidence type="ECO:0000313" key="2">
    <source>
        <dbReference type="EMBL" id="KIO31270.1"/>
    </source>
</evidence>
<keyword evidence="3" id="KW-1185">Reference proteome</keyword>
<gene>
    <name evidence="2" type="ORF">M407DRAFT_241826</name>
</gene>
<reference evidence="2 3" key="1">
    <citation type="submission" date="2014-04" db="EMBL/GenBank/DDBJ databases">
        <authorList>
            <consortium name="DOE Joint Genome Institute"/>
            <person name="Kuo A."/>
            <person name="Girlanda M."/>
            <person name="Perotto S."/>
            <person name="Kohler A."/>
            <person name="Nagy L.G."/>
            <person name="Floudas D."/>
            <person name="Copeland A."/>
            <person name="Barry K.W."/>
            <person name="Cichocki N."/>
            <person name="Veneault-Fourrey C."/>
            <person name="LaButti K."/>
            <person name="Lindquist E.A."/>
            <person name="Lipzen A."/>
            <person name="Lundell T."/>
            <person name="Morin E."/>
            <person name="Murat C."/>
            <person name="Sun H."/>
            <person name="Tunlid A."/>
            <person name="Henrissat B."/>
            <person name="Grigoriev I.V."/>
            <person name="Hibbett D.S."/>
            <person name="Martin F."/>
            <person name="Nordberg H.P."/>
            <person name="Cantor M.N."/>
            <person name="Hua S.X."/>
        </authorList>
    </citation>
    <scope>NUCLEOTIDE SEQUENCE [LARGE SCALE GENOMIC DNA]</scope>
    <source>
        <strain evidence="2 3">MUT 4182</strain>
    </source>
</reference>
<dbReference type="Proteomes" id="UP000054248">
    <property type="component" value="Unassembled WGS sequence"/>
</dbReference>